<dbReference type="STRING" id="106549.A0A540MJ58"/>
<keyword evidence="4" id="KW-0804">Transcription</keyword>
<accession>A0A540MJ58</accession>
<dbReference type="CDD" id="cd11454">
    <property type="entry name" value="bHLH_AtIND_like"/>
    <property type="match status" value="1"/>
</dbReference>
<dbReference type="GO" id="GO:0000978">
    <property type="term" value="F:RNA polymerase II cis-regulatory region sequence-specific DNA binding"/>
    <property type="evidence" value="ECO:0007669"/>
    <property type="project" value="TreeGrafter"/>
</dbReference>
<dbReference type="EMBL" id="VIEB01000256">
    <property type="protein sequence ID" value="TQD98212.1"/>
    <property type="molecule type" value="Genomic_DNA"/>
</dbReference>
<dbReference type="InterPro" id="IPR036638">
    <property type="entry name" value="HLH_DNA-bd_sf"/>
</dbReference>
<feature type="region of interest" description="Disordered" evidence="6">
    <location>
        <begin position="303"/>
        <end position="327"/>
    </location>
</feature>
<sequence>MESAAAIANGRWSSLGAMYSSDEEAEFMSQLIANCSVTNEMNEASSSAIPFAICPSYDFSTSNMEGIYQGSQYSSEMANLYLSNGSSTYIMNNDETNDCIGNPNRIVETSYHNSEAFRPWDDNATYLFPTQGEEYGMDHHQELSNVNIENQPGAAIYEKLLQLNRESDHEMAIREPAMENEVMVSENSKKRPCSSVDVLKNQRNVKAKKGQKAVSSGDIEHNDVSTKGQSSSSCCSGDDDSINGSHHDLSRGVSTSILSPKGTKASRGSATDSQSIYAKLFFSNRGIVDISYVVVDDNVSMDEAPSSTDKTDNVSMDEAPSSTDKTDQVSMHILQKRREKINARLRILQNIVPNGTKVDLSTMLEEAIQYVKFLQLQIKLLSSDDMWMFAPIAYNGMNIGIDLNS</sequence>
<proteinExistence type="predicted"/>
<feature type="domain" description="BHLH" evidence="7">
    <location>
        <begin position="325"/>
        <end position="374"/>
    </location>
</feature>
<dbReference type="PANTHER" id="PTHR16223">
    <property type="entry name" value="TRANSCRIPTION FACTOR BHLH83-RELATED"/>
    <property type="match status" value="1"/>
</dbReference>
<keyword evidence="3" id="KW-0238">DNA-binding</keyword>
<dbReference type="FunFam" id="4.10.280.10:FF:000022">
    <property type="entry name" value="Basic helix-loop-helix transcription factor"/>
    <property type="match status" value="1"/>
</dbReference>
<dbReference type="GO" id="GO:0000981">
    <property type="term" value="F:DNA-binding transcription factor activity, RNA polymerase II-specific"/>
    <property type="evidence" value="ECO:0007669"/>
    <property type="project" value="TreeGrafter"/>
</dbReference>
<feature type="region of interest" description="Disordered" evidence="6">
    <location>
        <begin position="202"/>
        <end position="270"/>
    </location>
</feature>
<dbReference type="PROSITE" id="PS50888">
    <property type="entry name" value="BHLH"/>
    <property type="match status" value="1"/>
</dbReference>
<name>A0A540MJ58_MALBA</name>
<evidence type="ECO:0000256" key="2">
    <source>
        <dbReference type="ARBA" id="ARBA00023015"/>
    </source>
</evidence>
<comment type="subcellular location">
    <subcellularLocation>
        <location evidence="1">Nucleus</location>
    </subcellularLocation>
</comment>
<keyword evidence="5" id="KW-0539">Nucleus</keyword>
<dbReference type="SUPFAM" id="SSF47459">
    <property type="entry name" value="HLH, helix-loop-helix DNA-binding domain"/>
    <property type="match status" value="1"/>
</dbReference>
<evidence type="ECO:0000259" key="7">
    <source>
        <dbReference type="PROSITE" id="PS50888"/>
    </source>
</evidence>
<dbReference type="PANTHER" id="PTHR16223:SF274">
    <property type="entry name" value="TRANSCRIPTION FACTOR BHLH84"/>
    <property type="match status" value="1"/>
</dbReference>
<dbReference type="Gene3D" id="4.10.280.10">
    <property type="entry name" value="Helix-loop-helix DNA-binding domain"/>
    <property type="match status" value="1"/>
</dbReference>
<comment type="caution">
    <text evidence="8">The sequence shown here is derived from an EMBL/GenBank/DDBJ whole genome shotgun (WGS) entry which is preliminary data.</text>
</comment>
<dbReference type="InterPro" id="IPR045843">
    <property type="entry name" value="IND-like"/>
</dbReference>
<dbReference type="Pfam" id="PF00010">
    <property type="entry name" value="HLH"/>
    <property type="match status" value="1"/>
</dbReference>
<evidence type="ECO:0000256" key="4">
    <source>
        <dbReference type="ARBA" id="ARBA00023163"/>
    </source>
</evidence>
<gene>
    <name evidence="8" type="ORF">C1H46_016166</name>
</gene>
<dbReference type="Proteomes" id="UP000315295">
    <property type="component" value="Unassembled WGS sequence"/>
</dbReference>
<evidence type="ECO:0000256" key="1">
    <source>
        <dbReference type="ARBA" id="ARBA00004123"/>
    </source>
</evidence>
<dbReference type="GO" id="GO:0046983">
    <property type="term" value="F:protein dimerization activity"/>
    <property type="evidence" value="ECO:0007669"/>
    <property type="project" value="InterPro"/>
</dbReference>
<evidence type="ECO:0000313" key="9">
    <source>
        <dbReference type="Proteomes" id="UP000315295"/>
    </source>
</evidence>
<dbReference type="InterPro" id="IPR011598">
    <property type="entry name" value="bHLH_dom"/>
</dbReference>
<reference evidence="8 9" key="1">
    <citation type="journal article" date="2019" name="G3 (Bethesda)">
        <title>Sequencing of a Wild Apple (Malus baccata) Genome Unravels the Differences Between Cultivated and Wild Apple Species Regarding Disease Resistance and Cold Tolerance.</title>
        <authorList>
            <person name="Chen X."/>
        </authorList>
    </citation>
    <scope>NUCLEOTIDE SEQUENCE [LARGE SCALE GENOMIC DNA]</scope>
    <source>
        <strain evidence="9">cv. Shandingzi</strain>
        <tissue evidence="8">Leaves</tissue>
    </source>
</reference>
<dbReference type="SMART" id="SM00353">
    <property type="entry name" value="HLH"/>
    <property type="match status" value="1"/>
</dbReference>
<dbReference type="GO" id="GO:0005634">
    <property type="term" value="C:nucleus"/>
    <property type="evidence" value="ECO:0007669"/>
    <property type="project" value="UniProtKB-SubCell"/>
</dbReference>
<dbReference type="GO" id="GO:0048766">
    <property type="term" value="P:root hair initiation"/>
    <property type="evidence" value="ECO:0007669"/>
    <property type="project" value="UniProtKB-ARBA"/>
</dbReference>
<dbReference type="AlphaFoldDB" id="A0A540MJ58"/>
<keyword evidence="2" id="KW-0805">Transcription regulation</keyword>
<organism evidence="8 9">
    <name type="scientific">Malus baccata</name>
    <name type="common">Siberian crab apple</name>
    <name type="synonym">Pyrus baccata</name>
    <dbReference type="NCBI Taxonomy" id="106549"/>
    <lineage>
        <taxon>Eukaryota</taxon>
        <taxon>Viridiplantae</taxon>
        <taxon>Streptophyta</taxon>
        <taxon>Embryophyta</taxon>
        <taxon>Tracheophyta</taxon>
        <taxon>Spermatophyta</taxon>
        <taxon>Magnoliopsida</taxon>
        <taxon>eudicotyledons</taxon>
        <taxon>Gunneridae</taxon>
        <taxon>Pentapetalae</taxon>
        <taxon>rosids</taxon>
        <taxon>fabids</taxon>
        <taxon>Rosales</taxon>
        <taxon>Rosaceae</taxon>
        <taxon>Amygdaloideae</taxon>
        <taxon>Maleae</taxon>
        <taxon>Malus</taxon>
    </lineage>
</organism>
<evidence type="ECO:0000256" key="3">
    <source>
        <dbReference type="ARBA" id="ARBA00023125"/>
    </source>
</evidence>
<evidence type="ECO:0000256" key="5">
    <source>
        <dbReference type="ARBA" id="ARBA00023242"/>
    </source>
</evidence>
<protein>
    <recommendedName>
        <fullName evidence="7">BHLH domain-containing protein</fullName>
    </recommendedName>
</protein>
<evidence type="ECO:0000256" key="6">
    <source>
        <dbReference type="SAM" id="MobiDB-lite"/>
    </source>
</evidence>
<evidence type="ECO:0000313" key="8">
    <source>
        <dbReference type="EMBL" id="TQD98212.1"/>
    </source>
</evidence>
<keyword evidence="9" id="KW-1185">Reference proteome</keyword>